<dbReference type="OrthoDB" id="4942848at2"/>
<dbReference type="Gene3D" id="3.40.1680.10">
    <property type="entry name" value="yp_829618.1 domain like"/>
    <property type="match status" value="1"/>
</dbReference>
<accession>A0A3A5LXP6</accession>
<dbReference type="AlphaFoldDB" id="A0A3A5LXP6"/>
<dbReference type="InterPro" id="IPR056695">
    <property type="entry name" value="DUF7793"/>
</dbReference>
<name>A0A3A5LXP6_9MICC</name>
<keyword evidence="3" id="KW-1185">Reference proteome</keyword>
<dbReference type="RefSeq" id="WP_120150173.1">
    <property type="nucleotide sequence ID" value="NZ_QZVT01000012.1"/>
</dbReference>
<sequence length="134" mass="14780">MSTVYSSAGLLPVATRFRLQVLDDGILVLQWDRSLEVTVADAVELIRHKELLAPGRCSPILVELNGMVTMARHAFVLMAESLDVSAAAIVGSCPVEKILVTHFEAVHRPPYPVAYFESRGQALESLHERTLLTR</sequence>
<dbReference type="Pfam" id="PF25056">
    <property type="entry name" value="DUF7793"/>
    <property type="match status" value="1"/>
</dbReference>
<proteinExistence type="predicted"/>
<reference evidence="2 3" key="1">
    <citation type="submission" date="2018-09" db="EMBL/GenBank/DDBJ databases">
        <title>Novel species of Arthrobacter.</title>
        <authorList>
            <person name="Liu Q."/>
            <person name="Xin Y.-H."/>
        </authorList>
    </citation>
    <scope>NUCLEOTIDE SEQUENCE [LARGE SCALE GENOMIC DNA]</scope>
    <source>
        <strain evidence="2 3">Hz2</strain>
    </source>
</reference>
<evidence type="ECO:0000313" key="2">
    <source>
        <dbReference type="EMBL" id="RJT76224.1"/>
    </source>
</evidence>
<dbReference type="Proteomes" id="UP000272560">
    <property type="component" value="Unassembled WGS sequence"/>
</dbReference>
<dbReference type="Gene3D" id="3.40.970.30">
    <property type="entry name" value="yp_829618.1 like domains"/>
    <property type="match status" value="1"/>
</dbReference>
<evidence type="ECO:0000259" key="1">
    <source>
        <dbReference type="Pfam" id="PF25056"/>
    </source>
</evidence>
<organism evidence="2 3">
    <name type="scientific">Arthrobacter cheniae</name>
    <dbReference type="NCBI Taxonomy" id="1258888"/>
    <lineage>
        <taxon>Bacteria</taxon>
        <taxon>Bacillati</taxon>
        <taxon>Actinomycetota</taxon>
        <taxon>Actinomycetes</taxon>
        <taxon>Micrococcales</taxon>
        <taxon>Micrococcaceae</taxon>
        <taxon>Arthrobacter</taxon>
    </lineage>
</organism>
<protein>
    <recommendedName>
        <fullName evidence="1">DUF7793 domain-containing protein</fullName>
    </recommendedName>
</protein>
<comment type="caution">
    <text evidence="2">The sequence shown here is derived from an EMBL/GenBank/DDBJ whole genome shotgun (WGS) entry which is preliminary data.</text>
</comment>
<dbReference type="EMBL" id="QZVT01000012">
    <property type="protein sequence ID" value="RJT76224.1"/>
    <property type="molecule type" value="Genomic_DNA"/>
</dbReference>
<gene>
    <name evidence="2" type="ORF">D6T63_16625</name>
</gene>
<feature type="domain" description="DUF7793" evidence="1">
    <location>
        <begin position="22"/>
        <end position="126"/>
    </location>
</feature>
<evidence type="ECO:0000313" key="3">
    <source>
        <dbReference type="Proteomes" id="UP000272560"/>
    </source>
</evidence>